<evidence type="ECO:0000313" key="1">
    <source>
        <dbReference type="EMBL" id="ATF09931.1"/>
    </source>
</evidence>
<proteinExistence type="predicted"/>
<name>A0A291BAC4_9GAMM</name>
<dbReference type="AlphaFoldDB" id="A0A291BAC4"/>
<dbReference type="EMBL" id="CP020660">
    <property type="protein sequence ID" value="ATF09931.1"/>
    <property type="molecule type" value="Genomic_DNA"/>
</dbReference>
<keyword evidence="2" id="KW-1185">Reference proteome</keyword>
<gene>
    <name evidence="1" type="ORF">BTN50_1455</name>
</gene>
<accession>A0A291BAC4</accession>
<dbReference type="KEGG" id="elux:BTN50_1455"/>
<protein>
    <submittedName>
        <fullName evidence="1">Uncharacterized protein</fullName>
    </submittedName>
</protein>
<dbReference type="RefSeq" id="WP_235610970.1">
    <property type="nucleotide sequence ID" value="NZ_CP020660.1"/>
</dbReference>
<reference evidence="2" key="1">
    <citation type="submission" date="2017-04" db="EMBL/GenBank/DDBJ databases">
        <title>Genome evolution of the luminous symbionts of deep sea anglerfish.</title>
        <authorList>
            <person name="Hendry T.A."/>
        </authorList>
    </citation>
    <scope>NUCLEOTIDE SEQUENCE [LARGE SCALE GENOMIC DNA]</scope>
</reference>
<dbReference type="Proteomes" id="UP000218160">
    <property type="component" value="Chromosome 1"/>
</dbReference>
<evidence type="ECO:0000313" key="2">
    <source>
        <dbReference type="Proteomes" id="UP000218160"/>
    </source>
</evidence>
<organism evidence="1 2">
    <name type="scientific">Candidatus Enterovibrio altilux</name>
    <dbReference type="NCBI Taxonomy" id="1927128"/>
    <lineage>
        <taxon>Bacteria</taxon>
        <taxon>Pseudomonadati</taxon>
        <taxon>Pseudomonadota</taxon>
        <taxon>Gammaproteobacteria</taxon>
        <taxon>Vibrionales</taxon>
        <taxon>Vibrionaceae</taxon>
        <taxon>Enterovibrio</taxon>
    </lineage>
</organism>
<sequence length="57" mass="5767">MLLVGAVNPADMFAEAIIELIAPVGSFCFAGEESVSAAVVSSLGSCKGAWEPAHSPM</sequence>